<dbReference type="EMBL" id="BAABJX010000016">
    <property type="protein sequence ID" value="GAA4825450.1"/>
    <property type="molecule type" value="Genomic_DNA"/>
</dbReference>
<comment type="caution">
    <text evidence="1">The sequence shown here is derived from an EMBL/GenBank/DDBJ whole genome shotgun (WGS) entry which is preliminary data.</text>
</comment>
<dbReference type="Proteomes" id="UP001500298">
    <property type="component" value="Unassembled WGS sequence"/>
</dbReference>
<evidence type="ECO:0008006" key="3">
    <source>
        <dbReference type="Google" id="ProtNLM"/>
    </source>
</evidence>
<gene>
    <name evidence="1" type="ORF">GCM10023331_07370</name>
</gene>
<organism evidence="1 2">
    <name type="scientific">Algivirga pacifica</name>
    <dbReference type="NCBI Taxonomy" id="1162670"/>
    <lineage>
        <taxon>Bacteria</taxon>
        <taxon>Pseudomonadati</taxon>
        <taxon>Bacteroidota</taxon>
        <taxon>Cytophagia</taxon>
        <taxon>Cytophagales</taxon>
        <taxon>Flammeovirgaceae</taxon>
        <taxon>Algivirga</taxon>
    </lineage>
</organism>
<evidence type="ECO:0000313" key="2">
    <source>
        <dbReference type="Proteomes" id="UP001500298"/>
    </source>
</evidence>
<evidence type="ECO:0000313" key="1">
    <source>
        <dbReference type="EMBL" id="GAA4825450.1"/>
    </source>
</evidence>
<name>A0ABP9D1R5_9BACT</name>
<accession>A0ABP9D1R5</accession>
<keyword evidence="2" id="KW-1185">Reference proteome</keyword>
<proteinExistence type="predicted"/>
<dbReference type="RefSeq" id="WP_345369300.1">
    <property type="nucleotide sequence ID" value="NZ_BAABJX010000016.1"/>
</dbReference>
<sequence>MKELTLKISEGLNITFFQGDSEEEHFLISNKELARVLDIKKPMVRTIKHRNQDKIFEGEDWTQTRIPTEQGFQQATLWTRNGAIKISQIVNSPQSKRVKKWLEQYRFVQDTEQVPIPKDIVMDLYHTLLKSNDLEPEIRQEFLEHLDKLRKFF</sequence>
<reference evidence="2" key="1">
    <citation type="journal article" date="2019" name="Int. J. Syst. Evol. Microbiol.">
        <title>The Global Catalogue of Microorganisms (GCM) 10K type strain sequencing project: providing services to taxonomists for standard genome sequencing and annotation.</title>
        <authorList>
            <consortium name="The Broad Institute Genomics Platform"/>
            <consortium name="The Broad Institute Genome Sequencing Center for Infectious Disease"/>
            <person name="Wu L."/>
            <person name="Ma J."/>
        </authorList>
    </citation>
    <scope>NUCLEOTIDE SEQUENCE [LARGE SCALE GENOMIC DNA]</scope>
    <source>
        <strain evidence="2">JCM 18326</strain>
    </source>
</reference>
<protein>
    <recommendedName>
        <fullName evidence="3">Bro-N domain-containing protein</fullName>
    </recommendedName>
</protein>